<reference evidence="2" key="1">
    <citation type="journal article" date="2010" name="Science">
        <title>Plasticity of animal genome architecture unmasked by rapid evolution of a pelagic tunicate.</title>
        <authorList>
            <person name="Denoeud F."/>
            <person name="Henriet S."/>
            <person name="Mungpakdee S."/>
            <person name="Aury J.M."/>
            <person name="Da Silva C."/>
            <person name="Brinkmann H."/>
            <person name="Mikhaleva J."/>
            <person name="Olsen L.C."/>
            <person name="Jubin C."/>
            <person name="Canestro C."/>
            <person name="Bouquet J.M."/>
            <person name="Danks G."/>
            <person name="Poulain J."/>
            <person name="Campsteijn C."/>
            <person name="Adamski M."/>
            <person name="Cross I."/>
            <person name="Yadetie F."/>
            <person name="Muffato M."/>
            <person name="Louis A."/>
            <person name="Butcher S."/>
            <person name="Tsagkogeorga G."/>
            <person name="Konrad A."/>
            <person name="Singh S."/>
            <person name="Jensen M.F."/>
            <person name="Cong E.H."/>
            <person name="Eikeseth-Otteraa H."/>
            <person name="Noel B."/>
            <person name="Anthouard V."/>
            <person name="Porcel B.M."/>
            <person name="Kachouri-Lafond R."/>
            <person name="Nishino A."/>
            <person name="Ugolini M."/>
            <person name="Chourrout P."/>
            <person name="Nishida H."/>
            <person name="Aasland R."/>
            <person name="Huzurbazar S."/>
            <person name="Westhof E."/>
            <person name="Delsuc F."/>
            <person name="Lehrach H."/>
            <person name="Reinhardt R."/>
            <person name="Weissenbach J."/>
            <person name="Roy S.W."/>
            <person name="Artiguenave F."/>
            <person name="Postlethwait J.H."/>
            <person name="Manak J.R."/>
            <person name="Thompson E.M."/>
            <person name="Jaillon O."/>
            <person name="Du Pasquier L."/>
            <person name="Boudinot P."/>
            <person name="Liberles D.A."/>
            <person name="Volff J.N."/>
            <person name="Philippe H."/>
            <person name="Lenhard B."/>
            <person name="Roest Crollius H."/>
            <person name="Wincker P."/>
            <person name="Chourrout D."/>
        </authorList>
    </citation>
    <scope>NUCLEOTIDE SEQUENCE [LARGE SCALE GENOMIC DNA]</scope>
</reference>
<dbReference type="Proteomes" id="UP000011014">
    <property type="component" value="Unassembled WGS sequence"/>
</dbReference>
<feature type="coiled-coil region" evidence="1">
    <location>
        <begin position="28"/>
        <end position="71"/>
    </location>
</feature>
<dbReference type="InParanoid" id="E4XGD1"/>
<evidence type="ECO:0000313" key="3">
    <source>
        <dbReference type="EMBL" id="CBY41407.1"/>
    </source>
</evidence>
<evidence type="ECO:0000313" key="2">
    <source>
        <dbReference type="EMBL" id="CBY09729.1"/>
    </source>
</evidence>
<evidence type="ECO:0000256" key="1">
    <source>
        <dbReference type="SAM" id="Coils"/>
    </source>
</evidence>
<evidence type="ECO:0000313" key="4">
    <source>
        <dbReference type="Proteomes" id="UP000001307"/>
    </source>
</evidence>
<accession>E4XGD1</accession>
<keyword evidence="1" id="KW-0175">Coiled coil</keyword>
<organism evidence="2">
    <name type="scientific">Oikopleura dioica</name>
    <name type="common">Tunicate</name>
    <dbReference type="NCBI Taxonomy" id="34765"/>
    <lineage>
        <taxon>Eukaryota</taxon>
        <taxon>Metazoa</taxon>
        <taxon>Chordata</taxon>
        <taxon>Tunicata</taxon>
        <taxon>Appendicularia</taxon>
        <taxon>Copelata</taxon>
        <taxon>Oikopleuridae</taxon>
        <taxon>Oikopleura</taxon>
    </lineage>
</organism>
<dbReference type="Proteomes" id="UP000001307">
    <property type="component" value="Unassembled WGS sequence"/>
</dbReference>
<dbReference type="InterPro" id="IPR031568">
    <property type="entry name" value="Pet117"/>
</dbReference>
<proteinExistence type="predicted"/>
<dbReference type="Pfam" id="PF15786">
    <property type="entry name" value="PET117"/>
    <property type="match status" value="1"/>
</dbReference>
<dbReference type="EMBL" id="FN653047">
    <property type="protein sequence ID" value="CBY09729.1"/>
    <property type="molecule type" value="Genomic_DNA"/>
</dbReference>
<name>E4XGD1_OIKDI</name>
<gene>
    <name evidence="2" type="ORF">GSOID_T00010540001</name>
    <name evidence="3" type="ORF">GSOID_T00023476001</name>
</gene>
<dbReference type="EMBL" id="FN656425">
    <property type="protein sequence ID" value="CBY41407.1"/>
    <property type="molecule type" value="Genomic_DNA"/>
</dbReference>
<keyword evidence="4" id="KW-1185">Reference proteome</keyword>
<dbReference type="AlphaFoldDB" id="E4XGD1"/>
<sequence>MSAKSKIALALTGIWAAGGMAYNQLYDKSQAKRRRQNILNDIERNREKLELREKNKALQDAQIALRKALEDKPAVTVTKSNQ</sequence>
<protein>
    <submittedName>
        <fullName evidence="2">Uncharacterized protein</fullName>
    </submittedName>
</protein>